<dbReference type="CDD" id="cd00685">
    <property type="entry name" value="Trans_IPPS_HT"/>
    <property type="match status" value="1"/>
</dbReference>
<dbReference type="PANTHER" id="PTHR12001:SF69">
    <property type="entry name" value="ALL TRANS-POLYPRENYL-DIPHOSPHATE SYNTHASE PDSS1"/>
    <property type="match status" value="1"/>
</dbReference>
<keyword evidence="6" id="KW-0414">Isoprene biosynthesis</keyword>
<dbReference type="GO" id="GO:0006744">
    <property type="term" value="P:ubiquinone biosynthetic process"/>
    <property type="evidence" value="ECO:0007669"/>
    <property type="project" value="TreeGrafter"/>
</dbReference>
<dbReference type="SFLD" id="SFLDS00005">
    <property type="entry name" value="Isoprenoid_Synthase_Type_I"/>
    <property type="match status" value="1"/>
</dbReference>
<evidence type="ECO:0000256" key="4">
    <source>
        <dbReference type="ARBA" id="ARBA00022723"/>
    </source>
</evidence>
<organism evidence="7 8">
    <name type="scientific">Physocladia obscura</name>
    <dbReference type="NCBI Taxonomy" id="109957"/>
    <lineage>
        <taxon>Eukaryota</taxon>
        <taxon>Fungi</taxon>
        <taxon>Fungi incertae sedis</taxon>
        <taxon>Chytridiomycota</taxon>
        <taxon>Chytridiomycota incertae sedis</taxon>
        <taxon>Chytridiomycetes</taxon>
        <taxon>Chytridiales</taxon>
        <taxon>Chytriomycetaceae</taxon>
        <taxon>Physocladia</taxon>
    </lineage>
</organism>
<dbReference type="PROSITE" id="PS00444">
    <property type="entry name" value="POLYPRENYL_SYNTHASE_2"/>
    <property type="match status" value="1"/>
</dbReference>
<dbReference type="GO" id="GO:0008299">
    <property type="term" value="P:isoprenoid biosynthetic process"/>
    <property type="evidence" value="ECO:0007669"/>
    <property type="project" value="UniProtKB-KW"/>
</dbReference>
<dbReference type="GO" id="GO:0004659">
    <property type="term" value="F:prenyltransferase activity"/>
    <property type="evidence" value="ECO:0007669"/>
    <property type="project" value="InterPro"/>
</dbReference>
<keyword evidence="5" id="KW-0460">Magnesium</keyword>
<evidence type="ECO:0000256" key="1">
    <source>
        <dbReference type="ARBA" id="ARBA00001946"/>
    </source>
</evidence>
<dbReference type="AlphaFoldDB" id="A0AAD5SUB8"/>
<dbReference type="GO" id="GO:0046872">
    <property type="term" value="F:metal ion binding"/>
    <property type="evidence" value="ECO:0007669"/>
    <property type="project" value="UniProtKB-KW"/>
</dbReference>
<dbReference type="SUPFAM" id="SSF48576">
    <property type="entry name" value="Terpenoid synthases"/>
    <property type="match status" value="1"/>
</dbReference>
<protein>
    <submittedName>
        <fullName evidence="7">Coq1 putative hexaprenyl diphosphate synthase</fullName>
    </submittedName>
</protein>
<keyword evidence="8" id="KW-1185">Reference proteome</keyword>
<dbReference type="EMBL" id="JADGJH010003814">
    <property type="protein sequence ID" value="KAJ3088651.1"/>
    <property type="molecule type" value="Genomic_DNA"/>
</dbReference>
<evidence type="ECO:0000256" key="6">
    <source>
        <dbReference type="ARBA" id="ARBA00023229"/>
    </source>
</evidence>
<dbReference type="Proteomes" id="UP001211907">
    <property type="component" value="Unassembled WGS sequence"/>
</dbReference>
<name>A0AAD5SUB8_9FUNG</name>
<dbReference type="GO" id="GO:1990234">
    <property type="term" value="C:transferase complex"/>
    <property type="evidence" value="ECO:0007669"/>
    <property type="project" value="TreeGrafter"/>
</dbReference>
<sequence>MAKAMAMRNTTVVKIAIQQRHTVATSAVVAAAKEEDANAVSAKVNDNINGTDNANAIGALASLLTNSLAMSLPASSDHKNSQINQNNTSTLSWNSAVASAERILINTTASANSLRQTASPLLPSGSVINASELLGSDLALLTSNIRRLLGSDHPVLKSVATYYFSSTGGKHIRPMLVLLIAHATSHISRHTSTKILSNIAIDSPISPNSKILFEKNQQHQSAVSNSSAADSVLPAQRRLAEITEMIHTASLLHDDVIDASLTRRSKPSVNAEYGNKMAVLAGDFLLGRASVALSRLRNVEVVELLSTVISNLVEGEFMQLRNSALKKNAGSATSVASGNNTALASPTTTSFAPSKISRQFDSDIATARFEYYLTKTYMKTASLIANSCKASALLGGCDEAVADAVYRYGRALGLAFQIVDDMLDFTVTADEMGKPVNADVKLGIATAPVLYAAQEFAELDFAIERGFKEPGDDALAIKLVHASNGIERTRQLAAAFCAEAIEAIDTVLPNSDSKTALIQITQAVLTRKN</sequence>
<dbReference type="InterPro" id="IPR008949">
    <property type="entry name" value="Isoprenoid_synthase_dom_sf"/>
</dbReference>
<dbReference type="Gene3D" id="1.10.600.10">
    <property type="entry name" value="Farnesyl Diphosphate Synthase"/>
    <property type="match status" value="1"/>
</dbReference>
<evidence type="ECO:0000313" key="7">
    <source>
        <dbReference type="EMBL" id="KAJ3088651.1"/>
    </source>
</evidence>
<comment type="similarity">
    <text evidence="2">Belongs to the FPP/GGPP synthase family.</text>
</comment>
<evidence type="ECO:0000313" key="8">
    <source>
        <dbReference type="Proteomes" id="UP001211907"/>
    </source>
</evidence>
<proteinExistence type="inferred from homology"/>
<dbReference type="InterPro" id="IPR033749">
    <property type="entry name" value="Polyprenyl_synt_CS"/>
</dbReference>
<gene>
    <name evidence="7" type="primary">COQ1</name>
    <name evidence="7" type="ORF">HK100_007982</name>
</gene>
<reference evidence="7" key="1">
    <citation type="submission" date="2020-05" db="EMBL/GenBank/DDBJ databases">
        <title>Phylogenomic resolution of chytrid fungi.</title>
        <authorList>
            <person name="Stajich J.E."/>
            <person name="Amses K."/>
            <person name="Simmons R."/>
            <person name="Seto K."/>
            <person name="Myers J."/>
            <person name="Bonds A."/>
            <person name="Quandt C.A."/>
            <person name="Barry K."/>
            <person name="Liu P."/>
            <person name="Grigoriev I."/>
            <person name="Longcore J.E."/>
            <person name="James T.Y."/>
        </authorList>
    </citation>
    <scope>NUCLEOTIDE SEQUENCE</scope>
    <source>
        <strain evidence="7">JEL0513</strain>
    </source>
</reference>
<keyword evidence="4" id="KW-0479">Metal-binding</keyword>
<comment type="caution">
    <text evidence="7">The sequence shown here is derived from an EMBL/GenBank/DDBJ whole genome shotgun (WGS) entry which is preliminary data.</text>
</comment>
<dbReference type="Pfam" id="PF00348">
    <property type="entry name" value="polyprenyl_synt"/>
    <property type="match status" value="1"/>
</dbReference>
<evidence type="ECO:0000256" key="3">
    <source>
        <dbReference type="ARBA" id="ARBA00022679"/>
    </source>
</evidence>
<accession>A0AAD5SUB8</accession>
<evidence type="ECO:0000256" key="5">
    <source>
        <dbReference type="ARBA" id="ARBA00022842"/>
    </source>
</evidence>
<evidence type="ECO:0000256" key="2">
    <source>
        <dbReference type="ARBA" id="ARBA00006706"/>
    </source>
</evidence>
<dbReference type="PANTHER" id="PTHR12001">
    <property type="entry name" value="GERANYLGERANYL PYROPHOSPHATE SYNTHASE"/>
    <property type="match status" value="1"/>
</dbReference>
<dbReference type="InterPro" id="IPR000092">
    <property type="entry name" value="Polyprenyl_synt"/>
</dbReference>
<comment type="cofactor">
    <cofactor evidence="1">
        <name>Mg(2+)</name>
        <dbReference type="ChEBI" id="CHEBI:18420"/>
    </cofactor>
</comment>
<keyword evidence="3" id="KW-0808">Transferase</keyword>